<keyword evidence="5 9" id="KW-0812">Transmembrane</keyword>
<comment type="subcellular location">
    <subcellularLocation>
        <location evidence="1 9">Cell inner membrane</location>
        <topology evidence="1 9">Multi-pass membrane protein</topology>
    </subcellularLocation>
</comment>
<dbReference type="EMBL" id="BMZN01000005">
    <property type="protein sequence ID" value="GHC57691.1"/>
    <property type="molecule type" value="Genomic_DNA"/>
</dbReference>
<dbReference type="GO" id="GO:0015740">
    <property type="term" value="P:C4-dicarboxylate transport"/>
    <property type="evidence" value="ECO:0007669"/>
    <property type="project" value="TreeGrafter"/>
</dbReference>
<dbReference type="InterPro" id="IPR055348">
    <property type="entry name" value="DctQ"/>
</dbReference>
<feature type="transmembrane region" description="Helical" evidence="9">
    <location>
        <begin position="29"/>
        <end position="51"/>
    </location>
</feature>
<evidence type="ECO:0000256" key="9">
    <source>
        <dbReference type="RuleBase" id="RU369079"/>
    </source>
</evidence>
<comment type="similarity">
    <text evidence="8 9">Belongs to the TRAP transporter small permease family.</text>
</comment>
<dbReference type="Proteomes" id="UP000608923">
    <property type="component" value="Unassembled WGS sequence"/>
</dbReference>
<evidence type="ECO:0000313" key="11">
    <source>
        <dbReference type="EMBL" id="GHC57691.1"/>
    </source>
</evidence>
<dbReference type="Pfam" id="PF04290">
    <property type="entry name" value="DctQ"/>
    <property type="match status" value="1"/>
</dbReference>
<feature type="transmembrane region" description="Helical" evidence="9">
    <location>
        <begin position="71"/>
        <end position="92"/>
    </location>
</feature>
<feature type="transmembrane region" description="Helical" evidence="9">
    <location>
        <begin position="113"/>
        <end position="134"/>
    </location>
</feature>
<evidence type="ECO:0000256" key="3">
    <source>
        <dbReference type="ARBA" id="ARBA00022475"/>
    </source>
</evidence>
<evidence type="ECO:0000256" key="7">
    <source>
        <dbReference type="ARBA" id="ARBA00023136"/>
    </source>
</evidence>
<dbReference type="PANTHER" id="PTHR35011:SF10">
    <property type="entry name" value="TRAP TRANSPORTER SMALL PERMEASE PROTEIN"/>
    <property type="match status" value="1"/>
</dbReference>
<proteinExistence type="inferred from homology"/>
<evidence type="ECO:0000256" key="5">
    <source>
        <dbReference type="ARBA" id="ARBA00022692"/>
    </source>
</evidence>
<comment type="function">
    <text evidence="9">Part of the tripartite ATP-independent periplasmic (TRAP) transport system.</text>
</comment>
<organism evidence="11 12">
    <name type="scientific">Alcaligenes pakistanensis</name>
    <dbReference type="NCBI Taxonomy" id="1482717"/>
    <lineage>
        <taxon>Bacteria</taxon>
        <taxon>Pseudomonadati</taxon>
        <taxon>Pseudomonadota</taxon>
        <taxon>Betaproteobacteria</taxon>
        <taxon>Burkholderiales</taxon>
        <taxon>Alcaligenaceae</taxon>
        <taxon>Alcaligenes</taxon>
    </lineage>
</organism>
<feature type="transmembrane region" description="Helical" evidence="9">
    <location>
        <begin position="154"/>
        <end position="171"/>
    </location>
</feature>
<dbReference type="AlphaFoldDB" id="A0A8H9M912"/>
<protein>
    <recommendedName>
        <fullName evidence="9">TRAP transporter small permease protein</fullName>
    </recommendedName>
</protein>
<evidence type="ECO:0000256" key="4">
    <source>
        <dbReference type="ARBA" id="ARBA00022519"/>
    </source>
</evidence>
<evidence type="ECO:0000259" key="10">
    <source>
        <dbReference type="Pfam" id="PF04290"/>
    </source>
</evidence>
<name>A0A8H9M912_9BURK</name>
<gene>
    <name evidence="11" type="ORF">GCM10010096_33600</name>
</gene>
<reference evidence="12" key="1">
    <citation type="journal article" date="2019" name="Int. J. Syst. Evol. Microbiol.">
        <title>The Global Catalogue of Microorganisms (GCM) 10K type strain sequencing project: providing services to taxonomists for standard genome sequencing and annotation.</title>
        <authorList>
            <consortium name="The Broad Institute Genomics Platform"/>
            <consortium name="The Broad Institute Genome Sequencing Center for Infectious Disease"/>
            <person name="Wu L."/>
            <person name="Ma J."/>
        </authorList>
    </citation>
    <scope>NUCLEOTIDE SEQUENCE [LARGE SCALE GENOMIC DNA]</scope>
    <source>
        <strain evidence="12">KCTC 42083</strain>
    </source>
</reference>
<keyword evidence="3" id="KW-1003">Cell membrane</keyword>
<dbReference type="GO" id="GO:0005886">
    <property type="term" value="C:plasma membrane"/>
    <property type="evidence" value="ECO:0007669"/>
    <property type="project" value="UniProtKB-SubCell"/>
</dbReference>
<evidence type="ECO:0000256" key="2">
    <source>
        <dbReference type="ARBA" id="ARBA00022448"/>
    </source>
</evidence>
<keyword evidence="2 9" id="KW-0813">Transport</keyword>
<dbReference type="GO" id="GO:0022857">
    <property type="term" value="F:transmembrane transporter activity"/>
    <property type="evidence" value="ECO:0007669"/>
    <property type="project" value="UniProtKB-UniRule"/>
</dbReference>
<evidence type="ECO:0000256" key="8">
    <source>
        <dbReference type="ARBA" id="ARBA00038436"/>
    </source>
</evidence>
<feature type="domain" description="Tripartite ATP-independent periplasmic transporters DctQ component" evidence="10">
    <location>
        <begin position="47"/>
        <end position="176"/>
    </location>
</feature>
<keyword evidence="4 9" id="KW-0997">Cell inner membrane</keyword>
<comment type="subunit">
    <text evidence="9">The complex comprises the extracytoplasmic solute receptor protein and the two transmembrane proteins.</text>
</comment>
<keyword evidence="6 9" id="KW-1133">Transmembrane helix</keyword>
<accession>A0A8H9M912</accession>
<comment type="caution">
    <text evidence="11">The sequence shown here is derived from an EMBL/GenBank/DDBJ whole genome shotgun (WGS) entry which is preliminary data.</text>
</comment>
<evidence type="ECO:0000256" key="6">
    <source>
        <dbReference type="ARBA" id="ARBA00022989"/>
    </source>
</evidence>
<keyword evidence="7 9" id="KW-0472">Membrane</keyword>
<dbReference type="PANTHER" id="PTHR35011">
    <property type="entry name" value="2,3-DIKETO-L-GULONATE TRAP TRANSPORTER SMALL PERMEASE PROTEIN YIAM"/>
    <property type="match status" value="1"/>
</dbReference>
<evidence type="ECO:0000313" key="12">
    <source>
        <dbReference type="Proteomes" id="UP000608923"/>
    </source>
</evidence>
<dbReference type="InterPro" id="IPR007387">
    <property type="entry name" value="TRAP_DctQ"/>
</dbReference>
<keyword evidence="12" id="KW-1185">Reference proteome</keyword>
<evidence type="ECO:0000256" key="1">
    <source>
        <dbReference type="ARBA" id="ARBA00004429"/>
    </source>
</evidence>
<sequence length="183" mass="19707">MTLIGGEDEMSAATTPEGMPSNTTWGRPYALLMNACGAVAALTFGLMSLLVCADVVLRNLGYDALSTSVEVTEYMMIIATFMAAPWVLYLGGHIRIDVLVNNLPAPVQRILDQVSNLLGLVVCGVLAWQCAAVAVDAHEQGAMVFKALVFPEWWLNLPLMIGAGLLTLEFLRRLVSRPVEQGA</sequence>